<dbReference type="GO" id="GO:0005794">
    <property type="term" value="C:Golgi apparatus"/>
    <property type="evidence" value="ECO:0007669"/>
    <property type="project" value="TreeGrafter"/>
</dbReference>
<dbReference type="InterPro" id="IPR006342">
    <property type="entry name" value="FkbM_mtfrase"/>
</dbReference>
<organism evidence="3 4">
    <name type="scientific">Penaeus vannamei</name>
    <name type="common">Whiteleg shrimp</name>
    <name type="synonym">Litopenaeus vannamei</name>
    <dbReference type="NCBI Taxonomy" id="6689"/>
    <lineage>
        <taxon>Eukaryota</taxon>
        <taxon>Metazoa</taxon>
        <taxon>Ecdysozoa</taxon>
        <taxon>Arthropoda</taxon>
        <taxon>Crustacea</taxon>
        <taxon>Multicrustacea</taxon>
        <taxon>Malacostraca</taxon>
        <taxon>Eumalacostraca</taxon>
        <taxon>Eucarida</taxon>
        <taxon>Decapoda</taxon>
        <taxon>Dendrobranchiata</taxon>
        <taxon>Penaeoidea</taxon>
        <taxon>Penaeidae</taxon>
        <taxon>Penaeus</taxon>
    </lineage>
</organism>
<dbReference type="Pfam" id="PF05050">
    <property type="entry name" value="Methyltransf_21"/>
    <property type="match status" value="1"/>
</dbReference>
<keyword evidence="1" id="KW-1133">Transmembrane helix</keyword>
<dbReference type="AlphaFoldDB" id="A0A423TGC0"/>
<reference evidence="3 4" key="2">
    <citation type="submission" date="2019-01" db="EMBL/GenBank/DDBJ databases">
        <title>The decoding of complex shrimp genome reveals the adaptation for benthos swimmer, frequently molting mechanism and breeding impact on genome.</title>
        <authorList>
            <person name="Sun Y."/>
            <person name="Gao Y."/>
            <person name="Yu Y."/>
        </authorList>
    </citation>
    <scope>NUCLEOTIDE SEQUENCE [LARGE SCALE GENOMIC DNA]</scope>
    <source>
        <tissue evidence="3">Muscle</tissue>
    </source>
</reference>
<comment type="caution">
    <text evidence="3">The sequence shown here is derived from an EMBL/GenBank/DDBJ whole genome shotgun (WGS) entry which is preliminary data.</text>
</comment>
<evidence type="ECO:0000259" key="2">
    <source>
        <dbReference type="Pfam" id="PF05050"/>
    </source>
</evidence>
<keyword evidence="1" id="KW-0472">Membrane</keyword>
<feature type="transmembrane region" description="Helical" evidence="1">
    <location>
        <begin position="64"/>
        <end position="81"/>
    </location>
</feature>
<dbReference type="PANTHER" id="PTHR34009:SF2">
    <property type="entry name" value="PROTEIN STAR"/>
    <property type="match status" value="1"/>
</dbReference>
<dbReference type="Gene3D" id="3.40.50.150">
    <property type="entry name" value="Vaccinia Virus protein VP39"/>
    <property type="match status" value="1"/>
</dbReference>
<sequence length="394" mass="45472">MFTRAQCKCPPTEPRGRELPLWCGSTVHRQWLWPREESGMTATLHGLRGGGKIWRRRLAKCHPVVPLAGSLVLATFFVVVINRHPRLSQVLTNNSKEELLQVSYPELLHRLRGPLSADDPQVVSELFSRHLLPPSTLPYNLTGSFDQGIRKFSWPFIHRYVEHFFREQRLGFFVEAGALNGELLSNTLWLERSNNWTGLLVEPTAVTFRYLVWKRRRAWTSNTCLSSTTYPREAVFEATAQKKGEIAYPWFYRAENFEINPAGSGNFDWLLGSWSQEYTVAQCFPLWSYLLALNTTTVDFFSLDTQGGEWDILKTIPFDKVKIRAIVVEHYIKRQQGKYDPSFVSYMEGTGYHLVDCDEDPNYFFILKSDVKLYQKLKLLKDTGIGDSCKKKLA</sequence>
<evidence type="ECO:0000256" key="1">
    <source>
        <dbReference type="SAM" id="Phobius"/>
    </source>
</evidence>
<accession>A0A423TGC0</accession>
<dbReference type="InterPro" id="IPR053202">
    <property type="entry name" value="EGF_Rcpt_Signaling_Reg"/>
</dbReference>
<evidence type="ECO:0000313" key="4">
    <source>
        <dbReference type="Proteomes" id="UP000283509"/>
    </source>
</evidence>
<dbReference type="InterPro" id="IPR029063">
    <property type="entry name" value="SAM-dependent_MTases_sf"/>
</dbReference>
<dbReference type="PANTHER" id="PTHR34009">
    <property type="entry name" value="PROTEIN STAR"/>
    <property type="match status" value="1"/>
</dbReference>
<keyword evidence="4" id="KW-1185">Reference proteome</keyword>
<keyword evidence="1" id="KW-0812">Transmembrane</keyword>
<reference evidence="3 4" key="1">
    <citation type="submission" date="2018-04" db="EMBL/GenBank/DDBJ databases">
        <authorList>
            <person name="Zhang X."/>
            <person name="Yuan J."/>
            <person name="Li F."/>
            <person name="Xiang J."/>
        </authorList>
    </citation>
    <scope>NUCLEOTIDE SEQUENCE [LARGE SCALE GENOMIC DNA]</scope>
    <source>
        <tissue evidence="3">Muscle</tissue>
    </source>
</reference>
<proteinExistence type="predicted"/>
<dbReference type="GO" id="GO:0031902">
    <property type="term" value="C:late endosome membrane"/>
    <property type="evidence" value="ECO:0007669"/>
    <property type="project" value="TreeGrafter"/>
</dbReference>
<feature type="domain" description="Methyltransferase FkbM" evidence="2">
    <location>
        <begin position="176"/>
        <end position="353"/>
    </location>
</feature>
<dbReference type="GO" id="GO:0016197">
    <property type="term" value="P:endosomal transport"/>
    <property type="evidence" value="ECO:0007669"/>
    <property type="project" value="TreeGrafter"/>
</dbReference>
<protein>
    <submittedName>
        <fullName evidence="3">Protein Star</fullName>
    </submittedName>
</protein>
<dbReference type="OrthoDB" id="6357215at2759"/>
<name>A0A423TGC0_PENVA</name>
<dbReference type="GO" id="GO:0005886">
    <property type="term" value="C:plasma membrane"/>
    <property type="evidence" value="ECO:0007669"/>
    <property type="project" value="TreeGrafter"/>
</dbReference>
<dbReference type="Proteomes" id="UP000283509">
    <property type="component" value="Unassembled WGS sequence"/>
</dbReference>
<dbReference type="GO" id="GO:0005789">
    <property type="term" value="C:endoplasmic reticulum membrane"/>
    <property type="evidence" value="ECO:0007669"/>
    <property type="project" value="TreeGrafter"/>
</dbReference>
<evidence type="ECO:0000313" key="3">
    <source>
        <dbReference type="EMBL" id="ROT75417.1"/>
    </source>
</evidence>
<dbReference type="EMBL" id="QCYY01001774">
    <property type="protein sequence ID" value="ROT75417.1"/>
    <property type="molecule type" value="Genomic_DNA"/>
</dbReference>
<gene>
    <name evidence="3" type="ORF">C7M84_006023</name>
</gene>
<dbReference type="GO" id="GO:0006888">
    <property type="term" value="P:endoplasmic reticulum to Golgi vesicle-mediated transport"/>
    <property type="evidence" value="ECO:0007669"/>
    <property type="project" value="TreeGrafter"/>
</dbReference>